<comment type="caution">
    <text evidence="2">The sequence shown here is derived from an EMBL/GenBank/DDBJ whole genome shotgun (WGS) entry which is preliminary data.</text>
</comment>
<gene>
    <name evidence="2" type="ORF">FBY41_2623</name>
</gene>
<keyword evidence="3" id="KW-1185">Reference proteome</keyword>
<evidence type="ECO:0000313" key="3">
    <source>
        <dbReference type="Proteomes" id="UP000316747"/>
    </source>
</evidence>
<dbReference type="Proteomes" id="UP000316747">
    <property type="component" value="Unassembled WGS sequence"/>
</dbReference>
<proteinExistence type="predicted"/>
<dbReference type="AlphaFoldDB" id="A0A543HW72"/>
<sequence length="113" mass="12491">MPDHKPAHRPGCARPAPTEAMTSGGARILTCPGCGRFWWPDSRPRRMAPTVADALTAPTELEDTTPTSGYACRPHWRRVTWRGTGCPECAAELSRPRRRPRRAAPQAETWATS</sequence>
<feature type="region of interest" description="Disordered" evidence="1">
    <location>
        <begin position="1"/>
        <end position="24"/>
    </location>
</feature>
<organism evidence="2 3">
    <name type="scientific">Humibacillus xanthopallidus</name>
    <dbReference type="NCBI Taxonomy" id="412689"/>
    <lineage>
        <taxon>Bacteria</taxon>
        <taxon>Bacillati</taxon>
        <taxon>Actinomycetota</taxon>
        <taxon>Actinomycetes</taxon>
        <taxon>Micrococcales</taxon>
        <taxon>Intrasporangiaceae</taxon>
        <taxon>Humibacillus</taxon>
    </lineage>
</organism>
<dbReference type="EMBL" id="VFPM01000002">
    <property type="protein sequence ID" value="TQM62587.1"/>
    <property type="molecule type" value="Genomic_DNA"/>
</dbReference>
<feature type="region of interest" description="Disordered" evidence="1">
    <location>
        <begin position="92"/>
        <end position="113"/>
    </location>
</feature>
<evidence type="ECO:0000256" key="1">
    <source>
        <dbReference type="SAM" id="MobiDB-lite"/>
    </source>
</evidence>
<name>A0A543HW72_9MICO</name>
<reference evidence="2 3" key="1">
    <citation type="submission" date="2019-06" db="EMBL/GenBank/DDBJ databases">
        <title>Genome sequencing of plant associated microbes to promote plant fitness in Sorghum bicolor and Oryza sativa.</title>
        <authorList>
            <person name="Coleman-Derr D."/>
        </authorList>
    </citation>
    <scope>NUCLEOTIDE SEQUENCE [LARGE SCALE GENOMIC DNA]</scope>
    <source>
        <strain evidence="2 3">KV-663</strain>
    </source>
</reference>
<evidence type="ECO:0000313" key="2">
    <source>
        <dbReference type="EMBL" id="TQM62587.1"/>
    </source>
</evidence>
<accession>A0A543HW72</accession>
<protein>
    <submittedName>
        <fullName evidence="2">Uncharacterized protein</fullName>
    </submittedName>
</protein>